<gene>
    <name evidence="2" type="ORF">ERS137959_01972</name>
</gene>
<evidence type="ECO:0000313" key="2">
    <source>
        <dbReference type="EMBL" id="CND70844.1"/>
    </source>
</evidence>
<evidence type="ECO:0000256" key="1">
    <source>
        <dbReference type="SAM" id="MobiDB-lite"/>
    </source>
</evidence>
<protein>
    <submittedName>
        <fullName evidence="2">Uncharacterized protein</fullName>
    </submittedName>
</protein>
<keyword evidence="3" id="KW-1185">Reference proteome</keyword>
<proteinExistence type="predicted"/>
<reference evidence="2 3" key="1">
    <citation type="submission" date="2015-03" db="EMBL/GenBank/DDBJ databases">
        <authorList>
            <consortium name="Pathogen Informatics"/>
            <person name="Murphy D."/>
        </authorList>
    </citation>
    <scope>NUCLEOTIDE SEQUENCE [LARGE SCALE GENOMIC DNA]</scope>
    <source>
        <strain evidence="2 3">IP05342</strain>
    </source>
</reference>
<sequence length="33" mass="3941">MLANKRVTAWQFTPSRRPADRLQQGKIDDEQRK</sequence>
<comment type="caution">
    <text evidence="2">The sequence shown here is derived from an EMBL/GenBank/DDBJ whole genome shotgun (WGS) entry which is preliminary data.</text>
</comment>
<feature type="region of interest" description="Disordered" evidence="1">
    <location>
        <begin position="1"/>
        <end position="33"/>
    </location>
</feature>
<organism evidence="2 3">
    <name type="scientific">Yersinia enterocolitica</name>
    <dbReference type="NCBI Taxonomy" id="630"/>
    <lineage>
        <taxon>Bacteria</taxon>
        <taxon>Pseudomonadati</taxon>
        <taxon>Pseudomonadota</taxon>
        <taxon>Gammaproteobacteria</taxon>
        <taxon>Enterobacterales</taxon>
        <taxon>Yersiniaceae</taxon>
        <taxon>Yersinia</taxon>
    </lineage>
</organism>
<dbReference type="Proteomes" id="UP000041601">
    <property type="component" value="Unassembled WGS sequence"/>
</dbReference>
<accession>A0ABP1Y233</accession>
<name>A0ABP1Y233_YEREN</name>
<dbReference type="EMBL" id="CPXJ01000020">
    <property type="protein sequence ID" value="CND70844.1"/>
    <property type="molecule type" value="Genomic_DNA"/>
</dbReference>
<evidence type="ECO:0000313" key="3">
    <source>
        <dbReference type="Proteomes" id="UP000041601"/>
    </source>
</evidence>